<evidence type="ECO:0000313" key="9">
    <source>
        <dbReference type="Proteomes" id="UP000834106"/>
    </source>
</evidence>
<feature type="domain" description="AN1-type" evidence="7">
    <location>
        <begin position="107"/>
        <end position="153"/>
    </location>
</feature>
<keyword evidence="2" id="KW-0479">Metal-binding</keyword>
<sequence>MESSKGTVCQAQEGPILCTNNCGFFESAAMMNICSKCPKSMISEQQQSKLAAFSIESIVNGSSSSIEIEPVFVDMVDVQARAVELKTASNPASSNLASDRFSDVKAKEGSNRCTTYHKRLGVMVFNCSCGNPFCSVHCYSDKHDCQYDYRTAARDAIDKANLVVKAEKFEKI</sequence>
<dbReference type="SMART" id="SM00259">
    <property type="entry name" value="ZnF_A20"/>
    <property type="match status" value="1"/>
</dbReference>
<reference evidence="8" key="1">
    <citation type="submission" date="2023-05" db="EMBL/GenBank/DDBJ databases">
        <authorList>
            <person name="Huff M."/>
        </authorList>
    </citation>
    <scope>NUCLEOTIDE SEQUENCE</scope>
</reference>
<dbReference type="Proteomes" id="UP000834106">
    <property type="component" value="Chromosome 19"/>
</dbReference>
<dbReference type="PROSITE" id="PS51039">
    <property type="entry name" value="ZF_AN1"/>
    <property type="match status" value="1"/>
</dbReference>
<keyword evidence="9" id="KW-1185">Reference proteome</keyword>
<feature type="domain" description="A20-type" evidence="6">
    <location>
        <begin position="12"/>
        <end position="46"/>
    </location>
</feature>
<evidence type="ECO:0000256" key="3">
    <source>
        <dbReference type="ARBA" id="ARBA00022771"/>
    </source>
</evidence>
<dbReference type="PANTHER" id="PTHR10634:SF104">
    <property type="entry name" value="ZINC FINGER A20 AND AN1 DOMAIN-CONTAINING STRESS-ASSOCIATED PROTEIN 2"/>
    <property type="match status" value="1"/>
</dbReference>
<evidence type="ECO:0000256" key="5">
    <source>
        <dbReference type="PROSITE-ProRule" id="PRU00449"/>
    </source>
</evidence>
<dbReference type="InterPro" id="IPR050652">
    <property type="entry name" value="AN1_A20_ZnFinger"/>
</dbReference>
<comment type="function">
    <text evidence="1">May be involved in environmental stress response.</text>
</comment>
<protein>
    <recommendedName>
        <fullName evidence="10">Zinc finger A20 and AN1 domain-containing stress-associated protein 8</fullName>
    </recommendedName>
</protein>
<evidence type="ECO:0000256" key="4">
    <source>
        <dbReference type="ARBA" id="ARBA00022833"/>
    </source>
</evidence>
<evidence type="ECO:0000259" key="6">
    <source>
        <dbReference type="PROSITE" id="PS51036"/>
    </source>
</evidence>
<dbReference type="InterPro" id="IPR002653">
    <property type="entry name" value="Znf_A20"/>
</dbReference>
<dbReference type="AlphaFoldDB" id="A0AAD2A7A7"/>
<dbReference type="InterPro" id="IPR000058">
    <property type="entry name" value="Znf_AN1"/>
</dbReference>
<evidence type="ECO:0000256" key="2">
    <source>
        <dbReference type="ARBA" id="ARBA00022723"/>
    </source>
</evidence>
<dbReference type="SUPFAM" id="SSF118310">
    <property type="entry name" value="AN1-like Zinc finger"/>
    <property type="match status" value="1"/>
</dbReference>
<evidence type="ECO:0000256" key="1">
    <source>
        <dbReference type="ARBA" id="ARBA00003732"/>
    </source>
</evidence>
<dbReference type="SMART" id="SM00154">
    <property type="entry name" value="ZnF_AN1"/>
    <property type="match status" value="1"/>
</dbReference>
<dbReference type="EMBL" id="OU503054">
    <property type="protein sequence ID" value="CAI9782776.1"/>
    <property type="molecule type" value="Genomic_DNA"/>
</dbReference>
<keyword evidence="4" id="KW-0862">Zinc</keyword>
<dbReference type="GO" id="GO:0008270">
    <property type="term" value="F:zinc ion binding"/>
    <property type="evidence" value="ECO:0007669"/>
    <property type="project" value="UniProtKB-KW"/>
</dbReference>
<proteinExistence type="predicted"/>
<dbReference type="InterPro" id="IPR035896">
    <property type="entry name" value="AN1-like_Znf"/>
</dbReference>
<dbReference type="Gene3D" id="4.10.1110.10">
    <property type="entry name" value="AN1-like Zinc finger"/>
    <property type="match status" value="1"/>
</dbReference>
<name>A0AAD2A7A7_9LAMI</name>
<dbReference type="GO" id="GO:0003677">
    <property type="term" value="F:DNA binding"/>
    <property type="evidence" value="ECO:0007669"/>
    <property type="project" value="InterPro"/>
</dbReference>
<organism evidence="8 9">
    <name type="scientific">Fraxinus pennsylvanica</name>
    <dbReference type="NCBI Taxonomy" id="56036"/>
    <lineage>
        <taxon>Eukaryota</taxon>
        <taxon>Viridiplantae</taxon>
        <taxon>Streptophyta</taxon>
        <taxon>Embryophyta</taxon>
        <taxon>Tracheophyta</taxon>
        <taxon>Spermatophyta</taxon>
        <taxon>Magnoliopsida</taxon>
        <taxon>eudicotyledons</taxon>
        <taxon>Gunneridae</taxon>
        <taxon>Pentapetalae</taxon>
        <taxon>asterids</taxon>
        <taxon>lamiids</taxon>
        <taxon>Lamiales</taxon>
        <taxon>Oleaceae</taxon>
        <taxon>Oleeae</taxon>
        <taxon>Fraxinus</taxon>
    </lineage>
</organism>
<gene>
    <name evidence="8" type="ORF">FPE_LOCUS30206</name>
</gene>
<dbReference type="PANTHER" id="PTHR10634">
    <property type="entry name" value="AN1-TYPE ZINC FINGER PROTEIN"/>
    <property type="match status" value="1"/>
</dbReference>
<keyword evidence="3 5" id="KW-0863">Zinc-finger</keyword>
<dbReference type="PROSITE" id="PS51036">
    <property type="entry name" value="ZF_A20"/>
    <property type="match status" value="1"/>
</dbReference>
<dbReference type="Gene3D" id="1.20.5.4770">
    <property type="match status" value="1"/>
</dbReference>
<dbReference type="SUPFAM" id="SSF57716">
    <property type="entry name" value="Glucocorticoid receptor-like (DNA-binding domain)"/>
    <property type="match status" value="1"/>
</dbReference>
<evidence type="ECO:0000259" key="7">
    <source>
        <dbReference type="PROSITE" id="PS51039"/>
    </source>
</evidence>
<evidence type="ECO:0008006" key="10">
    <source>
        <dbReference type="Google" id="ProtNLM"/>
    </source>
</evidence>
<evidence type="ECO:0000313" key="8">
    <source>
        <dbReference type="EMBL" id="CAI9782776.1"/>
    </source>
</evidence>
<accession>A0AAD2A7A7</accession>
<dbReference type="Pfam" id="PF01754">
    <property type="entry name" value="zf-A20"/>
    <property type="match status" value="1"/>
</dbReference>